<feature type="compositionally biased region" description="Polar residues" evidence="1">
    <location>
        <begin position="235"/>
        <end position="249"/>
    </location>
</feature>
<feature type="compositionally biased region" description="Acidic residues" evidence="1">
    <location>
        <begin position="485"/>
        <end position="495"/>
    </location>
</feature>
<feature type="compositionally biased region" description="Basic and acidic residues" evidence="1">
    <location>
        <begin position="222"/>
        <end position="233"/>
    </location>
</feature>
<dbReference type="EMBL" id="PNEN01000195">
    <property type="protein sequence ID" value="PPJ60861.1"/>
    <property type="molecule type" value="Genomic_DNA"/>
</dbReference>
<feature type="compositionally biased region" description="Acidic residues" evidence="1">
    <location>
        <begin position="392"/>
        <end position="415"/>
    </location>
</feature>
<dbReference type="OrthoDB" id="125903at2759"/>
<feature type="region of interest" description="Disordered" evidence="1">
    <location>
        <begin position="202"/>
        <end position="357"/>
    </location>
</feature>
<feature type="compositionally biased region" description="Low complexity" evidence="1">
    <location>
        <begin position="374"/>
        <end position="388"/>
    </location>
</feature>
<name>A0A2S6CMC7_9PEZI</name>
<keyword evidence="4" id="KW-1185">Reference proteome</keyword>
<dbReference type="Pfam" id="PF09816">
    <property type="entry name" value="EAF"/>
    <property type="match status" value="1"/>
</dbReference>
<dbReference type="InterPro" id="IPR019194">
    <property type="entry name" value="Tscrpt_elong_fac_Eaf_N"/>
</dbReference>
<comment type="caution">
    <text evidence="3">The sequence shown here is derived from an EMBL/GenBank/DDBJ whole genome shotgun (WGS) entry which is preliminary data.</text>
</comment>
<evidence type="ECO:0000313" key="3">
    <source>
        <dbReference type="EMBL" id="PPJ60861.1"/>
    </source>
</evidence>
<reference evidence="4" key="1">
    <citation type="journal article" date="2017" name="bioRxiv">
        <title>Conservation of a gene cluster reveals novel cercosporin biosynthetic mechanisms and extends production to the genus Colletotrichum.</title>
        <authorList>
            <person name="de Jonge R."/>
            <person name="Ebert M.K."/>
            <person name="Huitt-Roehl C.R."/>
            <person name="Pal P."/>
            <person name="Suttle J.C."/>
            <person name="Spanner R.E."/>
            <person name="Neubauer J.D."/>
            <person name="Jurick W.M.II."/>
            <person name="Stott K.A."/>
            <person name="Secor G.A."/>
            <person name="Thomma B.P.H.J."/>
            <person name="Van de Peer Y."/>
            <person name="Townsend C.A."/>
            <person name="Bolton M.D."/>
        </authorList>
    </citation>
    <scope>NUCLEOTIDE SEQUENCE [LARGE SCALE GENOMIC DNA]</scope>
    <source>
        <strain evidence="4">CBS538.71</strain>
    </source>
</reference>
<dbReference type="Proteomes" id="UP000237631">
    <property type="component" value="Unassembled WGS sequence"/>
</dbReference>
<evidence type="ECO:0000313" key="4">
    <source>
        <dbReference type="Proteomes" id="UP000237631"/>
    </source>
</evidence>
<organism evidence="3 4">
    <name type="scientific">Cercospora berteroae</name>
    <dbReference type="NCBI Taxonomy" id="357750"/>
    <lineage>
        <taxon>Eukaryota</taxon>
        <taxon>Fungi</taxon>
        <taxon>Dikarya</taxon>
        <taxon>Ascomycota</taxon>
        <taxon>Pezizomycotina</taxon>
        <taxon>Dothideomycetes</taxon>
        <taxon>Dothideomycetidae</taxon>
        <taxon>Mycosphaerellales</taxon>
        <taxon>Mycosphaerellaceae</taxon>
        <taxon>Cercospora</taxon>
    </lineage>
</organism>
<gene>
    <name evidence="3" type="ORF">CBER1_07213</name>
</gene>
<feature type="region of interest" description="Disordered" evidence="1">
    <location>
        <begin position="24"/>
        <end position="47"/>
    </location>
</feature>
<sequence length="495" mass="53300">MTLARFFQIAALYNLGVLQMTSRDKSKDSMLPGKPTLKRDERDTGDPDAARIILQSGDEHNSMAAAVQPGLIDLTGKSQAAFPIRLGASIEKHSDATRFASIRYNHKPGFKQTAEVKASIEEGREGNELVLRAEDGEYTYRGSFGQDEGNFVLVLRGEGKEREMVLERLDGVHSFNLISTPAESDAATLQRKHPHLSDAAEADDLFGDDDEDAPPDGSNPFDYRHFLKAEPEKPVSSQPAVETTRSSAGTPVVRPAARSTPAARTTKPAAKAKAAPKRKPAAEKSNPKRVKAGQEPTAAAEPEPEAEKPAKVSKAKPDVPKLRVDRKASMRRPSMDDSGELILENETPVTEKPPKAGGAMAWALNGALSTGPISLASAASSPGLAASAPEREVEEPQEYEFDFGDGSEAEDEQDNSELVLENAPDDNDDGGELVLEDDDADIDEHLELPSPAQNHHRPSSSVAPAPAGEEEDDDMEKQLALAMAADDDEEESEEE</sequence>
<dbReference type="STRING" id="357750.A0A2S6CMC7"/>
<feature type="compositionally biased region" description="Basic and acidic residues" evidence="1">
    <location>
        <begin position="305"/>
        <end position="328"/>
    </location>
</feature>
<feature type="compositionally biased region" description="Acidic residues" evidence="1">
    <location>
        <begin position="423"/>
        <end position="444"/>
    </location>
</feature>
<feature type="region of interest" description="Disordered" evidence="1">
    <location>
        <begin position="372"/>
        <end position="495"/>
    </location>
</feature>
<dbReference type="AlphaFoldDB" id="A0A2S6CMC7"/>
<evidence type="ECO:0000256" key="1">
    <source>
        <dbReference type="SAM" id="MobiDB-lite"/>
    </source>
</evidence>
<proteinExistence type="predicted"/>
<feature type="compositionally biased region" description="Low complexity" evidence="1">
    <location>
        <begin position="254"/>
        <end position="273"/>
    </location>
</feature>
<evidence type="ECO:0000259" key="2">
    <source>
        <dbReference type="Pfam" id="PF09816"/>
    </source>
</evidence>
<feature type="compositionally biased region" description="Basic and acidic residues" evidence="1">
    <location>
        <begin position="37"/>
        <end position="47"/>
    </location>
</feature>
<feature type="compositionally biased region" description="Acidic residues" evidence="1">
    <location>
        <begin position="202"/>
        <end position="214"/>
    </location>
</feature>
<protein>
    <recommendedName>
        <fullName evidence="2">Transcription elongation factor Eaf N-terminal domain-containing protein</fullName>
    </recommendedName>
</protein>
<accession>A0A2S6CMC7</accession>
<feature type="domain" description="Transcription elongation factor Eaf N-terminal" evidence="2">
    <location>
        <begin position="82"/>
        <end position="180"/>
    </location>
</feature>